<protein>
    <submittedName>
        <fullName evidence="1">Uncharacterized protein</fullName>
    </submittedName>
</protein>
<dbReference type="AlphaFoldDB" id="A0A7W6JZH1"/>
<gene>
    <name evidence="1" type="ORF">GGQ66_000939</name>
</gene>
<reference evidence="1 2" key="1">
    <citation type="submission" date="2020-08" db="EMBL/GenBank/DDBJ databases">
        <title>Genomic Encyclopedia of Type Strains, Phase IV (KMG-IV): sequencing the most valuable type-strain genomes for metagenomic binning, comparative biology and taxonomic classification.</title>
        <authorList>
            <person name="Goeker M."/>
        </authorList>
    </citation>
    <scope>NUCLEOTIDE SEQUENCE [LARGE SCALE GENOMIC DNA]</scope>
    <source>
        <strain evidence="1 2">DSM 26385</strain>
    </source>
</reference>
<dbReference type="RefSeq" id="WP_183789937.1">
    <property type="nucleotide sequence ID" value="NZ_JACIDU010000003.1"/>
</dbReference>
<name>A0A7W6JZH1_9HYPH</name>
<accession>A0A7W6JZH1</accession>
<proteinExistence type="predicted"/>
<comment type="caution">
    <text evidence="1">The sequence shown here is derived from an EMBL/GenBank/DDBJ whole genome shotgun (WGS) entry which is preliminary data.</text>
</comment>
<evidence type="ECO:0000313" key="1">
    <source>
        <dbReference type="EMBL" id="MBB4102404.1"/>
    </source>
</evidence>
<keyword evidence="2" id="KW-1185">Reference proteome</keyword>
<sequence length="644" mass="69910">MAWGDPYIAMVDEDEVFDPAVHCRFDLEVERIEFGPSSEDEFATFQIDVRPPEGGLANPGKKQWAFFSYLHRNGNVYFLAKGKVDAFPLGGDPESATLLFKCAPGDWEAAQLVVLQATKNEGHYDDVLIASDKRDDPVELLDGQSRVIAFHPATHAVGLHDIFGVGLDVIDFGLEWYDDSLSAEVTAPALEEVEVNVTATWKQMLSGIVFATNAVEEAFEDVVATLTPDDFENRWPRVGDGLANANGYSVRSSSLVRTYPAGQPEKAGPFQGSSDNYQYITDSNLTAKEARPVELPIVYYDPDISLSWSAEQTRTERIKIVLRSGAQDTSLGKGGRQVIDLDCQDVTIDDVTPAWKSSTYYSVGAVVRQGSANWRRVSAGMSAATWGLDFKRVDTTSFPPVLVQNWEKQELDASPLGGVHLDRYLTTVRGHRTLLAAAMRGRAVLADSMRAVEITVEVPLDDAIEKGLWIGKVARFTIPRSRLAIEGDFLEGKVTAYRMTISADDDDHICSITIKCALGSGKATPAPAGTVSTSLTGDDWDVVALPSVSALEPSPMNAGGVIRANVENAVADQIAYIEERDYDPAAGRTDDNATDPSKLISDVPTNLSFDLVPLASDDKLLLEAEIISAIPFEGPRQIDLGGAA</sequence>
<dbReference type="EMBL" id="JACIDU010000003">
    <property type="protein sequence ID" value="MBB4102404.1"/>
    <property type="molecule type" value="Genomic_DNA"/>
</dbReference>
<evidence type="ECO:0000313" key="2">
    <source>
        <dbReference type="Proteomes" id="UP000584824"/>
    </source>
</evidence>
<dbReference type="Proteomes" id="UP000584824">
    <property type="component" value="Unassembled WGS sequence"/>
</dbReference>
<organism evidence="1 2">
    <name type="scientific">Allorhizobium borbori</name>
    <dbReference type="NCBI Taxonomy" id="485907"/>
    <lineage>
        <taxon>Bacteria</taxon>
        <taxon>Pseudomonadati</taxon>
        <taxon>Pseudomonadota</taxon>
        <taxon>Alphaproteobacteria</taxon>
        <taxon>Hyphomicrobiales</taxon>
        <taxon>Rhizobiaceae</taxon>
        <taxon>Rhizobium/Agrobacterium group</taxon>
        <taxon>Allorhizobium</taxon>
    </lineage>
</organism>